<dbReference type="SMART" id="SM00028">
    <property type="entry name" value="TPR"/>
    <property type="match status" value="2"/>
</dbReference>
<keyword evidence="2" id="KW-0732">Signal</keyword>
<evidence type="ECO:0000313" key="3">
    <source>
        <dbReference type="EMBL" id="KPH56142.1"/>
    </source>
</evidence>
<protein>
    <submittedName>
        <fullName evidence="3">Uncharacterized protein</fullName>
    </submittedName>
</protein>
<sequence>MKLQKPIIASALLVSFLYGVEPSAFNAGGDAPLKTETQILNERLFNLSNKVKMLDESQEGLKSVFEGQIKRMQEFSSQLSQMADENNATISQMKEQVNTNFALQNENIEKLQASIVALGDLVQKVNAQTKVEIEALKKAILDDIESQTLTDETANQEVKKDTIKEDSVENNGSIPNANANIATIESAENNQKESKQPEKSLAEFFAEGEKLLEEKKYKLADEYLQTAIKGHYKPARGNYLLGEIAFAQGRYEEAIYYYKTSATRYDKADYMPRLMLNSAKSFEKINDKENAKKFLESLIALYPDSNEAKEAGNLLIKK</sequence>
<gene>
    <name evidence="3" type="ORF">HPU229334_03600</name>
</gene>
<dbReference type="AlphaFoldDB" id="A0A0N1ECG2"/>
<organism evidence="3 4">
    <name type="scientific">Helicobacter pullorum</name>
    <dbReference type="NCBI Taxonomy" id="35818"/>
    <lineage>
        <taxon>Bacteria</taxon>
        <taxon>Pseudomonadati</taxon>
        <taxon>Campylobacterota</taxon>
        <taxon>Epsilonproteobacteria</taxon>
        <taxon>Campylobacterales</taxon>
        <taxon>Helicobacteraceae</taxon>
        <taxon>Helicobacter</taxon>
    </lineage>
</organism>
<dbReference type="SUPFAM" id="SSF48452">
    <property type="entry name" value="TPR-like"/>
    <property type="match status" value="1"/>
</dbReference>
<evidence type="ECO:0000256" key="1">
    <source>
        <dbReference type="SAM" id="MobiDB-lite"/>
    </source>
</evidence>
<name>A0A0N1ECG2_9HELI</name>
<dbReference type="RefSeq" id="WP_196332135.1">
    <property type="nucleotide sequence ID" value="NZ_JNOC01000017.1"/>
</dbReference>
<feature type="signal peptide" evidence="2">
    <location>
        <begin position="1"/>
        <end position="26"/>
    </location>
</feature>
<accession>A0A0N1ECG2</accession>
<reference evidence="3 4" key="1">
    <citation type="submission" date="2014-06" db="EMBL/GenBank/DDBJ databases">
        <title>Helicobacter pullorum isolates in fresh chicken meat - phenotypic and genotypic features.</title>
        <authorList>
            <person name="Borges V."/>
            <person name="Santos A."/>
            <person name="Correia C.B."/>
            <person name="Saraiva M."/>
            <person name="Menard A."/>
            <person name="Vieira L."/>
            <person name="Sampaio D.A."/>
            <person name="Gomes J.P."/>
            <person name="Oleastro M."/>
        </authorList>
    </citation>
    <scope>NUCLEOTIDE SEQUENCE [LARGE SCALE GENOMIC DNA]</scope>
    <source>
        <strain evidence="3 4">229334/12</strain>
    </source>
</reference>
<dbReference type="Proteomes" id="UP000037997">
    <property type="component" value="Unassembled WGS sequence"/>
</dbReference>
<dbReference type="Gene3D" id="1.25.40.10">
    <property type="entry name" value="Tetratricopeptide repeat domain"/>
    <property type="match status" value="1"/>
</dbReference>
<dbReference type="PATRIC" id="fig|35818.11.peg.712"/>
<proteinExistence type="predicted"/>
<dbReference type="InterPro" id="IPR011990">
    <property type="entry name" value="TPR-like_helical_dom_sf"/>
</dbReference>
<dbReference type="Pfam" id="PF13174">
    <property type="entry name" value="TPR_6"/>
    <property type="match status" value="1"/>
</dbReference>
<evidence type="ECO:0000256" key="2">
    <source>
        <dbReference type="SAM" id="SignalP"/>
    </source>
</evidence>
<dbReference type="Pfam" id="PF13432">
    <property type="entry name" value="TPR_16"/>
    <property type="match status" value="1"/>
</dbReference>
<feature type="region of interest" description="Disordered" evidence="1">
    <location>
        <begin position="152"/>
        <end position="177"/>
    </location>
</feature>
<comment type="caution">
    <text evidence="3">The sequence shown here is derived from an EMBL/GenBank/DDBJ whole genome shotgun (WGS) entry which is preliminary data.</text>
</comment>
<dbReference type="EMBL" id="JNOC01000017">
    <property type="protein sequence ID" value="KPH56142.1"/>
    <property type="molecule type" value="Genomic_DNA"/>
</dbReference>
<feature type="compositionally biased region" description="Basic and acidic residues" evidence="1">
    <location>
        <begin position="157"/>
        <end position="167"/>
    </location>
</feature>
<evidence type="ECO:0000313" key="4">
    <source>
        <dbReference type="Proteomes" id="UP000037997"/>
    </source>
</evidence>
<feature type="chain" id="PRO_5005870184" evidence="2">
    <location>
        <begin position="27"/>
        <end position="318"/>
    </location>
</feature>
<dbReference type="InterPro" id="IPR019734">
    <property type="entry name" value="TPR_rpt"/>
</dbReference>
<dbReference type="STRING" id="35818.HPU229336_09070"/>